<dbReference type="InterPro" id="IPR052627">
    <property type="entry name" value="VWA_domain-containing"/>
</dbReference>
<accession>A0A401PX24</accession>
<feature type="non-terminal residue" evidence="2">
    <location>
        <position position="1"/>
    </location>
</feature>
<feature type="compositionally biased region" description="Polar residues" evidence="1">
    <location>
        <begin position="29"/>
        <end position="48"/>
    </location>
</feature>
<evidence type="ECO:0000313" key="2">
    <source>
        <dbReference type="EMBL" id="GCB77704.1"/>
    </source>
</evidence>
<dbReference type="OrthoDB" id="1729737at2759"/>
<evidence type="ECO:0000256" key="1">
    <source>
        <dbReference type="SAM" id="MobiDB-lite"/>
    </source>
</evidence>
<gene>
    <name evidence="2" type="ORF">scyTo_0020024</name>
</gene>
<sequence>DKQRRYSMMWSQESNSSVFYHSQEEESGRINSESLRSCRNSPVDSVNEQPPDEISINEDQEKEGIESKMSPRRRAYSTNHLVRQNISKKTVTPSDPASAFDKNPLRRARVQQLVGWNSPESSAPWQRHFQASFPYLLSET</sequence>
<dbReference type="PANTHER" id="PTHR46299:SF1">
    <property type="entry name" value="VON WILLEBRAND FACTOR A DOMAIN-CONTAINING PROTEIN 5B1"/>
    <property type="match status" value="1"/>
</dbReference>
<proteinExistence type="predicted"/>
<dbReference type="Proteomes" id="UP000288216">
    <property type="component" value="Unassembled WGS sequence"/>
</dbReference>
<organism evidence="2 3">
    <name type="scientific">Scyliorhinus torazame</name>
    <name type="common">Cloudy catshark</name>
    <name type="synonym">Catulus torazame</name>
    <dbReference type="NCBI Taxonomy" id="75743"/>
    <lineage>
        <taxon>Eukaryota</taxon>
        <taxon>Metazoa</taxon>
        <taxon>Chordata</taxon>
        <taxon>Craniata</taxon>
        <taxon>Vertebrata</taxon>
        <taxon>Chondrichthyes</taxon>
        <taxon>Elasmobranchii</taxon>
        <taxon>Galeomorphii</taxon>
        <taxon>Galeoidea</taxon>
        <taxon>Carcharhiniformes</taxon>
        <taxon>Scyliorhinidae</taxon>
        <taxon>Scyliorhinus</taxon>
    </lineage>
</organism>
<feature type="region of interest" description="Disordered" evidence="1">
    <location>
        <begin position="1"/>
        <end position="77"/>
    </location>
</feature>
<protein>
    <submittedName>
        <fullName evidence="2">Uncharacterized protein</fullName>
    </submittedName>
</protein>
<comment type="caution">
    <text evidence="2">The sequence shown here is derived from an EMBL/GenBank/DDBJ whole genome shotgun (WGS) entry which is preliminary data.</text>
</comment>
<keyword evidence="3" id="KW-1185">Reference proteome</keyword>
<dbReference type="AlphaFoldDB" id="A0A401PX24"/>
<name>A0A401PX24_SCYTO</name>
<feature type="compositionally biased region" description="Polar residues" evidence="1">
    <location>
        <begin position="9"/>
        <end position="20"/>
    </location>
</feature>
<dbReference type="EMBL" id="BFAA01015574">
    <property type="protein sequence ID" value="GCB77704.1"/>
    <property type="molecule type" value="Genomic_DNA"/>
</dbReference>
<reference evidence="2 3" key="1">
    <citation type="journal article" date="2018" name="Nat. Ecol. Evol.">
        <title>Shark genomes provide insights into elasmobranch evolution and the origin of vertebrates.</title>
        <authorList>
            <person name="Hara Y"/>
            <person name="Yamaguchi K"/>
            <person name="Onimaru K"/>
            <person name="Kadota M"/>
            <person name="Koyanagi M"/>
            <person name="Keeley SD"/>
            <person name="Tatsumi K"/>
            <person name="Tanaka K"/>
            <person name="Motone F"/>
            <person name="Kageyama Y"/>
            <person name="Nozu R"/>
            <person name="Adachi N"/>
            <person name="Nishimura O"/>
            <person name="Nakagawa R"/>
            <person name="Tanegashima C"/>
            <person name="Kiyatake I"/>
            <person name="Matsumoto R"/>
            <person name="Murakumo K"/>
            <person name="Nishida K"/>
            <person name="Terakita A"/>
            <person name="Kuratani S"/>
            <person name="Sato K"/>
            <person name="Hyodo S Kuraku.S."/>
        </authorList>
    </citation>
    <scope>NUCLEOTIDE SEQUENCE [LARGE SCALE GENOMIC DNA]</scope>
</reference>
<evidence type="ECO:0000313" key="3">
    <source>
        <dbReference type="Proteomes" id="UP000288216"/>
    </source>
</evidence>
<dbReference type="PANTHER" id="PTHR46299">
    <property type="entry name" value="VON WILLEBRAND FACTOR A DOMAIN-CONTAINING PROTEIN 5B2-RELATED"/>
    <property type="match status" value="1"/>
</dbReference>